<evidence type="ECO:0000313" key="2">
    <source>
        <dbReference type="Proteomes" id="UP001230504"/>
    </source>
</evidence>
<dbReference type="Proteomes" id="UP001230504">
    <property type="component" value="Unassembled WGS sequence"/>
</dbReference>
<protein>
    <submittedName>
        <fullName evidence="1">Uncharacterized protein</fullName>
    </submittedName>
</protein>
<dbReference type="GeneID" id="85444502"/>
<evidence type="ECO:0000313" key="1">
    <source>
        <dbReference type="EMBL" id="KAK1579552.1"/>
    </source>
</evidence>
<organism evidence="1 2">
    <name type="scientific">Colletotrichum navitas</name>
    <dbReference type="NCBI Taxonomy" id="681940"/>
    <lineage>
        <taxon>Eukaryota</taxon>
        <taxon>Fungi</taxon>
        <taxon>Dikarya</taxon>
        <taxon>Ascomycota</taxon>
        <taxon>Pezizomycotina</taxon>
        <taxon>Sordariomycetes</taxon>
        <taxon>Hypocreomycetidae</taxon>
        <taxon>Glomerellales</taxon>
        <taxon>Glomerellaceae</taxon>
        <taxon>Colletotrichum</taxon>
        <taxon>Colletotrichum graminicola species complex</taxon>
    </lineage>
</organism>
<sequence>MPEDSPETMESEEILSNLARSQAMFTETLARGTVPVDKEIEMRADLAKFCIQVGTAFSDQQAIDDAIQHVETILRRMSDDSCDRQKFLRELSKAKFKLYRQRDSQHSLNLAVFYRR</sequence>
<gene>
    <name evidence="1" type="ORF">LY79DRAFT_582479</name>
</gene>
<proteinExistence type="predicted"/>
<name>A0AAD8PSR2_9PEZI</name>
<dbReference type="RefSeq" id="XP_060410675.1">
    <property type="nucleotide sequence ID" value="XM_060560262.1"/>
</dbReference>
<dbReference type="EMBL" id="JAHLJV010000065">
    <property type="protein sequence ID" value="KAK1579552.1"/>
    <property type="molecule type" value="Genomic_DNA"/>
</dbReference>
<dbReference type="AlphaFoldDB" id="A0AAD8PSR2"/>
<comment type="caution">
    <text evidence="1">The sequence shown here is derived from an EMBL/GenBank/DDBJ whole genome shotgun (WGS) entry which is preliminary data.</text>
</comment>
<reference evidence="1" key="1">
    <citation type="submission" date="2021-06" db="EMBL/GenBank/DDBJ databases">
        <title>Comparative genomics, transcriptomics and evolutionary studies reveal genomic signatures of adaptation to plant cell wall in hemibiotrophic fungi.</title>
        <authorList>
            <consortium name="DOE Joint Genome Institute"/>
            <person name="Baroncelli R."/>
            <person name="Diaz J.F."/>
            <person name="Benocci T."/>
            <person name="Peng M."/>
            <person name="Battaglia E."/>
            <person name="Haridas S."/>
            <person name="Andreopoulos W."/>
            <person name="Labutti K."/>
            <person name="Pangilinan J."/>
            <person name="Floch G.L."/>
            <person name="Makela M.R."/>
            <person name="Henrissat B."/>
            <person name="Grigoriev I.V."/>
            <person name="Crouch J.A."/>
            <person name="De Vries R.P."/>
            <person name="Sukno S.A."/>
            <person name="Thon M.R."/>
        </authorList>
    </citation>
    <scope>NUCLEOTIDE SEQUENCE</scope>
    <source>
        <strain evidence="1">CBS 125086</strain>
    </source>
</reference>
<accession>A0AAD8PSR2</accession>
<keyword evidence="2" id="KW-1185">Reference proteome</keyword>